<evidence type="ECO:0000256" key="7">
    <source>
        <dbReference type="RuleBase" id="RU000562"/>
    </source>
</evidence>
<proteinExistence type="inferred from homology"/>
<dbReference type="STRING" id="42253.NITMOv2_0977"/>
<comment type="similarity">
    <text evidence="1 6 7">Belongs to the bacterial ribosomal protein bL21 family.</text>
</comment>
<dbReference type="KEGG" id="nmv:NITMOv2_0977"/>
<protein>
    <recommendedName>
        <fullName evidence="6">Large ribosomal subunit protein bL21</fullName>
    </recommendedName>
</protein>
<name>A0A0K2G982_NITMO</name>
<evidence type="ECO:0000256" key="4">
    <source>
        <dbReference type="ARBA" id="ARBA00022980"/>
    </source>
</evidence>
<evidence type="ECO:0000256" key="2">
    <source>
        <dbReference type="ARBA" id="ARBA00022730"/>
    </source>
</evidence>
<evidence type="ECO:0000256" key="6">
    <source>
        <dbReference type="HAMAP-Rule" id="MF_01363"/>
    </source>
</evidence>
<dbReference type="InterPro" id="IPR001787">
    <property type="entry name" value="Ribosomal_bL21"/>
</dbReference>
<dbReference type="EMBL" id="CP011801">
    <property type="protein sequence ID" value="ALA57409.1"/>
    <property type="molecule type" value="Genomic_DNA"/>
</dbReference>
<comment type="function">
    <text evidence="6 7">This protein binds to 23S rRNA in the presence of protein L20.</text>
</comment>
<sequence>MYAIIETGGKQYRVENGSTIQVPSLPGDVGGTIQLDHVRLVHGDSGLLIGQPLVPGAKVTAEIVRHGRTRSITVFKKKRRKNYRRTRGHRQGFTQLRVTGIATA</sequence>
<dbReference type="OrthoDB" id="9813334at2"/>
<dbReference type="Proteomes" id="UP000069205">
    <property type="component" value="Chromosome"/>
</dbReference>
<organism evidence="8 9">
    <name type="scientific">Nitrospira moscoviensis</name>
    <dbReference type="NCBI Taxonomy" id="42253"/>
    <lineage>
        <taxon>Bacteria</taxon>
        <taxon>Pseudomonadati</taxon>
        <taxon>Nitrospirota</taxon>
        <taxon>Nitrospiria</taxon>
        <taxon>Nitrospirales</taxon>
        <taxon>Nitrospiraceae</taxon>
        <taxon>Nitrospira</taxon>
    </lineage>
</organism>
<dbReference type="PROSITE" id="PS01169">
    <property type="entry name" value="RIBOSOMAL_L21"/>
    <property type="match status" value="1"/>
</dbReference>
<dbReference type="InterPro" id="IPR036164">
    <property type="entry name" value="bL21-like_sf"/>
</dbReference>
<dbReference type="RefSeq" id="WP_053378751.1">
    <property type="nucleotide sequence ID" value="NZ_CP011801.1"/>
</dbReference>
<dbReference type="HAMAP" id="MF_01363">
    <property type="entry name" value="Ribosomal_bL21"/>
    <property type="match status" value="1"/>
</dbReference>
<evidence type="ECO:0000313" key="8">
    <source>
        <dbReference type="EMBL" id="ALA57409.1"/>
    </source>
</evidence>
<dbReference type="PANTHER" id="PTHR21349:SF0">
    <property type="entry name" value="LARGE RIBOSOMAL SUBUNIT PROTEIN BL21M"/>
    <property type="match status" value="1"/>
</dbReference>
<dbReference type="InterPro" id="IPR028909">
    <property type="entry name" value="bL21-like"/>
</dbReference>
<evidence type="ECO:0000313" key="9">
    <source>
        <dbReference type="Proteomes" id="UP000069205"/>
    </source>
</evidence>
<dbReference type="GO" id="GO:0006412">
    <property type="term" value="P:translation"/>
    <property type="evidence" value="ECO:0007669"/>
    <property type="project" value="UniProtKB-UniRule"/>
</dbReference>
<dbReference type="PANTHER" id="PTHR21349">
    <property type="entry name" value="50S RIBOSOMAL PROTEIN L21"/>
    <property type="match status" value="1"/>
</dbReference>
<keyword evidence="4 6" id="KW-0689">Ribosomal protein</keyword>
<evidence type="ECO:0000256" key="5">
    <source>
        <dbReference type="ARBA" id="ARBA00023274"/>
    </source>
</evidence>
<gene>
    <name evidence="6 8" type="primary">rplU</name>
    <name evidence="8" type="ORF">NITMOv2_0977</name>
</gene>
<evidence type="ECO:0000256" key="1">
    <source>
        <dbReference type="ARBA" id="ARBA00008563"/>
    </source>
</evidence>
<evidence type="ECO:0000256" key="3">
    <source>
        <dbReference type="ARBA" id="ARBA00022884"/>
    </source>
</evidence>
<comment type="subunit">
    <text evidence="6">Part of the 50S ribosomal subunit. Contacts protein L20.</text>
</comment>
<keyword evidence="2 6" id="KW-0699">rRNA-binding</keyword>
<accession>A0A0K2G982</accession>
<dbReference type="AlphaFoldDB" id="A0A0K2G982"/>
<dbReference type="GO" id="GO:1990904">
    <property type="term" value="C:ribonucleoprotein complex"/>
    <property type="evidence" value="ECO:0007669"/>
    <property type="project" value="UniProtKB-KW"/>
</dbReference>
<dbReference type="GO" id="GO:0019843">
    <property type="term" value="F:rRNA binding"/>
    <property type="evidence" value="ECO:0007669"/>
    <property type="project" value="UniProtKB-UniRule"/>
</dbReference>
<dbReference type="PATRIC" id="fig|42253.5.peg.958"/>
<dbReference type="GO" id="GO:0005737">
    <property type="term" value="C:cytoplasm"/>
    <property type="evidence" value="ECO:0007669"/>
    <property type="project" value="UniProtKB-ARBA"/>
</dbReference>
<dbReference type="InterPro" id="IPR018258">
    <property type="entry name" value="Ribosomal_bL21_CS"/>
</dbReference>
<dbReference type="GO" id="GO:0003735">
    <property type="term" value="F:structural constituent of ribosome"/>
    <property type="evidence" value="ECO:0007669"/>
    <property type="project" value="InterPro"/>
</dbReference>
<dbReference type="SUPFAM" id="SSF141091">
    <property type="entry name" value="L21p-like"/>
    <property type="match status" value="1"/>
</dbReference>
<keyword evidence="3 6" id="KW-0694">RNA-binding</keyword>
<reference evidence="8 9" key="1">
    <citation type="journal article" date="2015" name="Proc. Natl. Acad. Sci. U.S.A.">
        <title>Expanded metabolic versatility of ubiquitous nitrite-oxidizing bacteria from the genus Nitrospira.</title>
        <authorList>
            <person name="Koch H."/>
            <person name="Lucker S."/>
            <person name="Albertsen M."/>
            <person name="Kitzinger K."/>
            <person name="Herbold C."/>
            <person name="Spieck E."/>
            <person name="Nielsen P.H."/>
            <person name="Wagner M."/>
            <person name="Daims H."/>
        </authorList>
    </citation>
    <scope>NUCLEOTIDE SEQUENCE [LARGE SCALE GENOMIC DNA]</scope>
    <source>
        <strain evidence="8 9">NSP M-1</strain>
    </source>
</reference>
<dbReference type="Pfam" id="PF00829">
    <property type="entry name" value="Ribosomal_L21p"/>
    <property type="match status" value="1"/>
</dbReference>
<keyword evidence="5 6" id="KW-0687">Ribonucleoprotein</keyword>
<keyword evidence="9" id="KW-1185">Reference proteome</keyword>
<dbReference type="GO" id="GO:0005840">
    <property type="term" value="C:ribosome"/>
    <property type="evidence" value="ECO:0007669"/>
    <property type="project" value="UniProtKB-KW"/>
</dbReference>
<dbReference type="NCBIfam" id="TIGR00061">
    <property type="entry name" value="L21"/>
    <property type="match status" value="1"/>
</dbReference>